<reference evidence="3" key="3">
    <citation type="submission" date="2023-03" db="EMBL/GenBank/DDBJ databases">
        <authorList>
            <person name="Thuy-Boun P."/>
        </authorList>
    </citation>
    <scope>NUCLEOTIDE SEQUENCE</scope>
    <source>
        <strain evidence="3">F_SG_1</strain>
        <tissue evidence="3">Salivary glands</tissue>
    </source>
</reference>
<accession>A0A0C9R3C9</accession>
<reference evidence="3 5" key="2">
    <citation type="journal article" date="2023" name="Arcadia Sci">
        <title>De novo assembly of a long-read Amblyomma americanum tick genome.</title>
        <authorList>
            <person name="Chou S."/>
            <person name="Poskanzer K.E."/>
            <person name="Rollins M."/>
            <person name="Thuy-Boun P.S."/>
        </authorList>
    </citation>
    <scope>NUCLEOTIDE SEQUENCE [LARGE SCALE GENOMIC DNA]</scope>
    <source>
        <strain evidence="3">F_SG_1</strain>
        <tissue evidence="3">Salivary glands</tissue>
    </source>
</reference>
<reference evidence="2" key="1">
    <citation type="journal article" date="2015" name="PLoS ONE">
        <title>An Insight into the Sialome of the Lone Star Tick, Amblyomma americanum, with a Glimpse on Its Time Dependent Gene Expression.</title>
        <authorList>
            <person name="Karim S."/>
            <person name="Ribeiro J.M."/>
        </authorList>
    </citation>
    <scope>NUCLEOTIDE SEQUENCE</scope>
    <source>
        <tissue evidence="2">Salivary gland</tissue>
    </source>
</reference>
<dbReference type="Proteomes" id="UP001321473">
    <property type="component" value="Unassembled WGS sequence"/>
</dbReference>
<feature type="signal peptide" evidence="1">
    <location>
        <begin position="1"/>
        <end position="21"/>
    </location>
</feature>
<reference evidence="3" key="4">
    <citation type="submission" date="2024-02" db="EMBL/GenBank/DDBJ databases">
        <authorList>
            <person name="Mcdaniel E.A."/>
            <person name="Celebi F.M."/>
            <person name="Reiter T."/>
            <person name="Weiss E.C."/>
            <person name="Chou S."/>
        </authorList>
    </citation>
    <scope>NUCLEOTIDE SEQUENCE</scope>
    <source>
        <strain evidence="3">F_SG_1</strain>
        <tissue evidence="3">Salivary glands</tissue>
    </source>
</reference>
<dbReference type="EMBL" id="JARKHS020014461">
    <property type="protein sequence ID" value="KAK8775154.1"/>
    <property type="molecule type" value="Genomic_DNA"/>
</dbReference>
<evidence type="ECO:0000313" key="4">
    <source>
        <dbReference type="EMBL" id="KAK8786138.1"/>
    </source>
</evidence>
<evidence type="ECO:0000313" key="5">
    <source>
        <dbReference type="Proteomes" id="UP001321473"/>
    </source>
</evidence>
<evidence type="ECO:0000313" key="2">
    <source>
        <dbReference type="EMBL" id="JAG91500.1"/>
    </source>
</evidence>
<sequence>MKNSVILAVLLLLSAVMVAEAQRFPGVSLGGGGGQRCGPHICLRGQRCINVRVSCSGAPCSRLYRCA</sequence>
<dbReference type="EMBL" id="JARKHS020002965">
    <property type="protein sequence ID" value="KAK8786138.1"/>
    <property type="molecule type" value="Genomic_DNA"/>
</dbReference>
<keyword evidence="1" id="KW-0732">Signal</keyword>
<keyword evidence="5" id="KW-1185">Reference proteome</keyword>
<dbReference type="EMBL" id="GBZX01001240">
    <property type="protein sequence ID" value="JAG91500.1"/>
    <property type="molecule type" value="mRNA"/>
</dbReference>
<proteinExistence type="evidence at transcript level"/>
<dbReference type="AlphaFoldDB" id="A0A0C9R3C9"/>
<evidence type="ECO:0000313" key="3">
    <source>
        <dbReference type="EMBL" id="KAK8775154.1"/>
    </source>
</evidence>
<protein>
    <submittedName>
        <fullName evidence="2">Putative secreted protein</fullName>
    </submittedName>
</protein>
<name>A0A0C9R3C9_AMBAM</name>
<organism evidence="2">
    <name type="scientific">Amblyomma americanum</name>
    <name type="common">Lone star tick</name>
    <dbReference type="NCBI Taxonomy" id="6943"/>
    <lineage>
        <taxon>Eukaryota</taxon>
        <taxon>Metazoa</taxon>
        <taxon>Ecdysozoa</taxon>
        <taxon>Arthropoda</taxon>
        <taxon>Chelicerata</taxon>
        <taxon>Arachnida</taxon>
        <taxon>Acari</taxon>
        <taxon>Parasitiformes</taxon>
        <taxon>Ixodida</taxon>
        <taxon>Ixodoidea</taxon>
        <taxon>Ixodidae</taxon>
        <taxon>Amblyomminae</taxon>
        <taxon>Amblyomma</taxon>
    </lineage>
</organism>
<gene>
    <name evidence="4" type="ORF">V5799_007495</name>
    <name evidence="3" type="ORF">V5799_031496</name>
</gene>
<evidence type="ECO:0000256" key="1">
    <source>
        <dbReference type="SAM" id="SignalP"/>
    </source>
</evidence>
<feature type="chain" id="PRO_5044541583" evidence="1">
    <location>
        <begin position="22"/>
        <end position="67"/>
    </location>
</feature>